<evidence type="ECO:0000256" key="10">
    <source>
        <dbReference type="ARBA" id="ARBA00023012"/>
    </source>
</evidence>
<dbReference type="InterPro" id="IPR036097">
    <property type="entry name" value="HisK_dim/P_sf"/>
</dbReference>
<organism evidence="13 14">
    <name type="scientific">Pontibacillus chungwhensis</name>
    <dbReference type="NCBI Taxonomy" id="265426"/>
    <lineage>
        <taxon>Bacteria</taxon>
        <taxon>Bacillati</taxon>
        <taxon>Bacillota</taxon>
        <taxon>Bacilli</taxon>
        <taxon>Bacillales</taxon>
        <taxon>Bacillaceae</taxon>
        <taxon>Pontibacillus</taxon>
    </lineage>
</organism>
<dbReference type="PROSITE" id="PS50109">
    <property type="entry name" value="HIS_KIN"/>
    <property type="match status" value="1"/>
</dbReference>
<dbReference type="Gene3D" id="3.30.565.10">
    <property type="entry name" value="Histidine kinase-like ATPase, C-terminal domain"/>
    <property type="match status" value="1"/>
</dbReference>
<reference evidence="13 14" key="1">
    <citation type="submission" date="2023-05" db="EMBL/GenBank/DDBJ databases">
        <title>Comparative genomics reveals the evidence of polycyclic aromatic hydrocarbons degradation in moderately halophilic genus Pontibacillus.</title>
        <authorList>
            <person name="Yang H."/>
            <person name="Qian Z."/>
        </authorList>
    </citation>
    <scope>NUCLEOTIDE SEQUENCE [LARGE SCALE GENOMIC DNA]</scope>
    <source>
        <strain evidence="14">HN14</strain>
    </source>
</reference>
<dbReference type="EMBL" id="CP126446">
    <property type="protein sequence ID" value="WIF98060.1"/>
    <property type="molecule type" value="Genomic_DNA"/>
</dbReference>
<evidence type="ECO:0000256" key="8">
    <source>
        <dbReference type="ARBA" id="ARBA00022777"/>
    </source>
</evidence>
<keyword evidence="4" id="KW-1003">Cell membrane</keyword>
<feature type="transmembrane region" description="Helical" evidence="11">
    <location>
        <begin position="50"/>
        <end position="76"/>
    </location>
</feature>
<keyword evidence="11" id="KW-0472">Membrane</keyword>
<dbReference type="InterPro" id="IPR004358">
    <property type="entry name" value="Sig_transdc_His_kin-like_C"/>
</dbReference>
<dbReference type="RefSeq" id="WP_255688837.1">
    <property type="nucleotide sequence ID" value="NZ_CP126446.1"/>
</dbReference>
<dbReference type="SUPFAM" id="SSF47384">
    <property type="entry name" value="Homodimeric domain of signal transducing histidine kinase"/>
    <property type="match status" value="1"/>
</dbReference>
<dbReference type="InterPro" id="IPR050980">
    <property type="entry name" value="2C_sensor_his_kinase"/>
</dbReference>
<dbReference type="InterPro" id="IPR003661">
    <property type="entry name" value="HisK_dim/P_dom"/>
</dbReference>
<keyword evidence="7" id="KW-0547">Nucleotide-binding</keyword>
<dbReference type="SMART" id="SM00387">
    <property type="entry name" value="HATPase_c"/>
    <property type="match status" value="1"/>
</dbReference>
<dbReference type="Proteomes" id="UP001236652">
    <property type="component" value="Chromosome"/>
</dbReference>
<dbReference type="InterPro" id="IPR036890">
    <property type="entry name" value="HATPase_C_sf"/>
</dbReference>
<accession>A0ABY8UXH0</accession>
<feature type="transmembrane region" description="Helical" evidence="11">
    <location>
        <begin position="115"/>
        <end position="132"/>
    </location>
</feature>
<evidence type="ECO:0000313" key="13">
    <source>
        <dbReference type="EMBL" id="WIF98060.1"/>
    </source>
</evidence>
<comment type="catalytic activity">
    <reaction evidence="1">
        <text>ATP + protein L-histidine = ADP + protein N-phospho-L-histidine.</text>
        <dbReference type="EC" id="2.7.13.3"/>
    </reaction>
</comment>
<evidence type="ECO:0000259" key="12">
    <source>
        <dbReference type="PROSITE" id="PS50109"/>
    </source>
</evidence>
<evidence type="ECO:0000313" key="14">
    <source>
        <dbReference type="Proteomes" id="UP001236652"/>
    </source>
</evidence>
<keyword evidence="8 13" id="KW-0418">Kinase</keyword>
<evidence type="ECO:0000256" key="5">
    <source>
        <dbReference type="ARBA" id="ARBA00022553"/>
    </source>
</evidence>
<dbReference type="Pfam" id="PF02518">
    <property type="entry name" value="HATPase_c"/>
    <property type="match status" value="1"/>
</dbReference>
<dbReference type="PRINTS" id="PR00344">
    <property type="entry name" value="BCTRLSENSOR"/>
</dbReference>
<protein>
    <recommendedName>
        <fullName evidence="3">histidine kinase</fullName>
        <ecNumber evidence="3">2.7.13.3</ecNumber>
    </recommendedName>
</protein>
<dbReference type="InterPro" id="IPR005467">
    <property type="entry name" value="His_kinase_dom"/>
</dbReference>
<dbReference type="EC" id="2.7.13.3" evidence="3"/>
<gene>
    <name evidence="13" type="ORF">QNI29_20425</name>
</gene>
<dbReference type="PANTHER" id="PTHR44936">
    <property type="entry name" value="SENSOR PROTEIN CREC"/>
    <property type="match status" value="1"/>
</dbReference>
<dbReference type="Pfam" id="PF00512">
    <property type="entry name" value="HisKA"/>
    <property type="match status" value="1"/>
</dbReference>
<dbReference type="PANTHER" id="PTHR44936:SF10">
    <property type="entry name" value="SENSOR PROTEIN RSTB"/>
    <property type="match status" value="1"/>
</dbReference>
<evidence type="ECO:0000256" key="2">
    <source>
        <dbReference type="ARBA" id="ARBA00004651"/>
    </source>
</evidence>
<name>A0ABY8UXH0_9BACI</name>
<sequence length="451" mass="50749">MKDSVLRSWSIWTTIALILMGITMPLWLSVDVVGLTSAMEDLDNNPSGSTLMMTAFTLVMLNTIRALPHYLGALLLGDILGRKFEKPWLKVAVPFVVIPLVYASINSYSAVNYDFGGPAFLILLSIVLMHMLSRDQLRPVLKSFVLAQLLFGYQWLDTVTFLTPYGFGGGAISSELKDIAVSLEFGTTLSFYSIVLCSIFVINAVMLAVYLAVSAQKWKIKQDLNRARGEMIESRSGREALHLVHDLKTPLALIEGLNSLIQMKTKNQEILDYTDKISESIQSTSNMVSEILYDEKKNWCSMKRLIEYIRANKLSYAAISFDFELHADEQAEVLVNKIRMTRAMVNLIDNACDAVDGVEDAHVIIRTEAHGEEIWLGVEDNGQGIPKKEQQKIWKPGFSTKSHPGFGLTFVKNVVTEHDATLHIESEKNQGTLFWIRLPKERVSYEHSNHR</sequence>
<evidence type="ECO:0000256" key="3">
    <source>
        <dbReference type="ARBA" id="ARBA00012438"/>
    </source>
</evidence>
<keyword evidence="5" id="KW-0597">Phosphoprotein</keyword>
<feature type="transmembrane region" description="Helical" evidence="11">
    <location>
        <begin position="191"/>
        <end position="213"/>
    </location>
</feature>
<evidence type="ECO:0000256" key="1">
    <source>
        <dbReference type="ARBA" id="ARBA00000085"/>
    </source>
</evidence>
<dbReference type="Gene3D" id="1.10.287.130">
    <property type="match status" value="1"/>
</dbReference>
<dbReference type="InterPro" id="IPR003594">
    <property type="entry name" value="HATPase_dom"/>
</dbReference>
<evidence type="ECO:0000256" key="7">
    <source>
        <dbReference type="ARBA" id="ARBA00022741"/>
    </source>
</evidence>
<keyword evidence="14" id="KW-1185">Reference proteome</keyword>
<keyword evidence="10" id="KW-0902">Two-component regulatory system</keyword>
<dbReference type="CDD" id="cd00075">
    <property type="entry name" value="HATPase"/>
    <property type="match status" value="1"/>
</dbReference>
<evidence type="ECO:0000256" key="4">
    <source>
        <dbReference type="ARBA" id="ARBA00022475"/>
    </source>
</evidence>
<keyword evidence="11" id="KW-0812">Transmembrane</keyword>
<dbReference type="CDD" id="cd00082">
    <property type="entry name" value="HisKA"/>
    <property type="match status" value="1"/>
</dbReference>
<comment type="subcellular location">
    <subcellularLocation>
        <location evidence="2">Cell membrane</location>
        <topology evidence="2">Multi-pass membrane protein</topology>
    </subcellularLocation>
</comment>
<keyword evidence="11" id="KW-1133">Transmembrane helix</keyword>
<evidence type="ECO:0000256" key="11">
    <source>
        <dbReference type="SAM" id="Phobius"/>
    </source>
</evidence>
<feature type="transmembrane region" description="Helical" evidence="11">
    <location>
        <begin position="88"/>
        <end position="109"/>
    </location>
</feature>
<keyword evidence="9" id="KW-0067">ATP-binding</keyword>
<feature type="domain" description="Histidine kinase" evidence="12">
    <location>
        <begin position="242"/>
        <end position="442"/>
    </location>
</feature>
<keyword evidence="6" id="KW-0808">Transferase</keyword>
<feature type="transmembrane region" description="Helical" evidence="11">
    <location>
        <begin position="139"/>
        <end position="156"/>
    </location>
</feature>
<proteinExistence type="predicted"/>
<evidence type="ECO:0000256" key="6">
    <source>
        <dbReference type="ARBA" id="ARBA00022679"/>
    </source>
</evidence>
<evidence type="ECO:0000256" key="9">
    <source>
        <dbReference type="ARBA" id="ARBA00022840"/>
    </source>
</evidence>
<feature type="transmembrane region" description="Helical" evidence="11">
    <location>
        <begin position="9"/>
        <end position="30"/>
    </location>
</feature>
<dbReference type="GO" id="GO:0016301">
    <property type="term" value="F:kinase activity"/>
    <property type="evidence" value="ECO:0007669"/>
    <property type="project" value="UniProtKB-KW"/>
</dbReference>
<dbReference type="SUPFAM" id="SSF55874">
    <property type="entry name" value="ATPase domain of HSP90 chaperone/DNA topoisomerase II/histidine kinase"/>
    <property type="match status" value="1"/>
</dbReference>